<dbReference type="RefSeq" id="WP_272000717.1">
    <property type="nucleotide sequence ID" value="NZ_JAQLXO010000001.1"/>
</dbReference>
<dbReference type="PANTHER" id="PTHR34611:SF2">
    <property type="entry name" value="INACTIVE RECOMBINATION-PROMOTING NUCLEASE-LIKE PROTEIN RPNE-RELATED"/>
    <property type="match status" value="1"/>
</dbReference>
<dbReference type="GO" id="GO:1990238">
    <property type="term" value="F:double-stranded DNA endonuclease activity"/>
    <property type="evidence" value="ECO:0007669"/>
    <property type="project" value="TreeGrafter"/>
</dbReference>
<dbReference type="EMBL" id="JAQLXO010000001">
    <property type="protein sequence ID" value="MDB7981424.1"/>
    <property type="molecule type" value="Genomic_DNA"/>
</dbReference>
<dbReference type="InterPro" id="IPR006842">
    <property type="entry name" value="Transposase_31"/>
</dbReference>
<accession>A0AAW6CLH4</accession>
<proteinExistence type="predicted"/>
<dbReference type="Pfam" id="PF04754">
    <property type="entry name" value="Transposase_31"/>
    <property type="match status" value="1"/>
</dbReference>
<organism evidence="2 3">
    <name type="scientific">Faecalicoccus pleomorphus</name>
    <dbReference type="NCBI Taxonomy" id="1323"/>
    <lineage>
        <taxon>Bacteria</taxon>
        <taxon>Bacillati</taxon>
        <taxon>Bacillota</taxon>
        <taxon>Erysipelotrichia</taxon>
        <taxon>Erysipelotrichales</taxon>
        <taxon>Erysipelotrichaceae</taxon>
        <taxon>Faecalicoccus</taxon>
    </lineage>
</organism>
<feature type="domain" description="Transposase (putative) YhgA-like" evidence="1">
    <location>
        <begin position="3"/>
        <end position="155"/>
    </location>
</feature>
<reference evidence="2" key="1">
    <citation type="submission" date="2023-01" db="EMBL/GenBank/DDBJ databases">
        <title>Human gut microbiome strain richness.</title>
        <authorList>
            <person name="Chen-Liaw A."/>
        </authorList>
    </citation>
    <scope>NUCLEOTIDE SEQUENCE</scope>
    <source>
        <strain evidence="2">D8_m1001271B151109d0_201107</strain>
    </source>
</reference>
<sequence length="292" mass="35023">MNPYDLCLKEVFSNKQHFADLFSTVYFKKALLLDPDKLSLYDKETHHDLGFRKENDLLMFYDNKFFLHLEFQRKKDPYMPVRILNYKYAGIHQQIKTDTKLHLLYPVYSLTLYMGESKWEHRKRLYECIHKSDWNKDEIPDYEMKLFDINSDPIDFMCLYLQKFFRIIQYVYQKKWENLYTDSLLENVEEDIFYHANVFVNLNQEFIQKHTKEGVISMCKALEEYAQECIEKGERRGERRGIIKGEQRGYSKGLTNKAYEIAQNMLSKGCQHNFIADMTGLSLDTVLKLSNH</sequence>
<dbReference type="AlphaFoldDB" id="A0AAW6CLH4"/>
<gene>
    <name evidence="2" type="ORF">PND82_01145</name>
</gene>
<evidence type="ECO:0000313" key="3">
    <source>
        <dbReference type="Proteomes" id="UP001212981"/>
    </source>
</evidence>
<dbReference type="PANTHER" id="PTHR34611">
    <property type="match status" value="1"/>
</dbReference>
<name>A0AAW6CLH4_9FIRM</name>
<evidence type="ECO:0000313" key="2">
    <source>
        <dbReference type="EMBL" id="MDB7981424.1"/>
    </source>
</evidence>
<evidence type="ECO:0000259" key="1">
    <source>
        <dbReference type="Pfam" id="PF04754"/>
    </source>
</evidence>
<protein>
    <submittedName>
        <fullName evidence="2">Rpn family recombination-promoting nuclease/putative transposase</fullName>
    </submittedName>
</protein>
<dbReference type="GO" id="GO:0006310">
    <property type="term" value="P:DNA recombination"/>
    <property type="evidence" value="ECO:0007669"/>
    <property type="project" value="TreeGrafter"/>
</dbReference>
<dbReference type="Proteomes" id="UP001212981">
    <property type="component" value="Unassembled WGS sequence"/>
</dbReference>
<dbReference type="InterPro" id="IPR051699">
    <property type="entry name" value="Rpn/YhgA-like_nuclease"/>
</dbReference>
<comment type="caution">
    <text evidence="2">The sequence shown here is derived from an EMBL/GenBank/DDBJ whole genome shotgun (WGS) entry which is preliminary data.</text>
</comment>